<keyword evidence="7" id="KW-1185">Reference proteome</keyword>
<evidence type="ECO:0000256" key="4">
    <source>
        <dbReference type="SAM" id="MobiDB-lite"/>
    </source>
</evidence>
<dbReference type="RefSeq" id="WP_182704979.1">
    <property type="nucleotide sequence ID" value="NZ_JACJII010000001.1"/>
</dbReference>
<reference evidence="6 7" key="1">
    <citation type="submission" date="2020-08" db="EMBL/GenBank/DDBJ databases">
        <title>Sequencing the genomes of 1000 actinobacteria strains.</title>
        <authorList>
            <person name="Klenk H.-P."/>
        </authorList>
    </citation>
    <scope>NUCLEOTIDE SEQUENCE [LARGE SCALE GENOMIC DNA]</scope>
    <source>
        <strain evidence="6 7">DSM 45823</strain>
    </source>
</reference>
<evidence type="ECO:0000259" key="5">
    <source>
        <dbReference type="SMART" id="SM00382"/>
    </source>
</evidence>
<evidence type="ECO:0000256" key="2">
    <source>
        <dbReference type="ARBA" id="ARBA00022741"/>
    </source>
</evidence>
<feature type="region of interest" description="Disordered" evidence="4">
    <location>
        <begin position="409"/>
        <end position="702"/>
    </location>
</feature>
<feature type="compositionally biased region" description="Low complexity" evidence="4">
    <location>
        <begin position="482"/>
        <end position="495"/>
    </location>
</feature>
<gene>
    <name evidence="6" type="ORF">HNR21_002005</name>
</gene>
<feature type="region of interest" description="Disordered" evidence="4">
    <location>
        <begin position="721"/>
        <end position="740"/>
    </location>
</feature>
<dbReference type="InterPro" id="IPR027417">
    <property type="entry name" value="P-loop_NTPase"/>
</dbReference>
<feature type="compositionally biased region" description="Pro residues" evidence="4">
    <location>
        <begin position="590"/>
        <end position="605"/>
    </location>
</feature>
<evidence type="ECO:0000313" key="7">
    <source>
        <dbReference type="Proteomes" id="UP000539313"/>
    </source>
</evidence>
<dbReference type="SUPFAM" id="SSF52540">
    <property type="entry name" value="P-loop containing nucleoside triphosphate hydrolases"/>
    <property type="match status" value="2"/>
</dbReference>
<dbReference type="Pfam" id="PF17866">
    <property type="entry name" value="AAA_lid_6"/>
    <property type="match status" value="1"/>
</dbReference>
<feature type="domain" description="AAA+ ATPase" evidence="5">
    <location>
        <begin position="1058"/>
        <end position="1190"/>
    </location>
</feature>
<dbReference type="PANTHER" id="PTHR43392">
    <property type="entry name" value="AAA-TYPE ATPASE FAMILY PROTEIN / ANKYRIN REPEAT FAMILY PROTEIN"/>
    <property type="match status" value="1"/>
</dbReference>
<dbReference type="InterPro" id="IPR003593">
    <property type="entry name" value="AAA+_ATPase"/>
</dbReference>
<dbReference type="PANTHER" id="PTHR43392:SF2">
    <property type="entry name" value="AAA-TYPE ATPASE FAMILY PROTEIN _ ANKYRIN REPEAT FAMILY PROTEIN"/>
    <property type="match status" value="1"/>
</dbReference>
<dbReference type="GO" id="GO:0005524">
    <property type="term" value="F:ATP binding"/>
    <property type="evidence" value="ECO:0007669"/>
    <property type="project" value="UniProtKB-KW"/>
</dbReference>
<feature type="compositionally biased region" description="Gly residues" evidence="4">
    <location>
        <begin position="496"/>
        <end position="507"/>
    </location>
</feature>
<dbReference type="Proteomes" id="UP000539313">
    <property type="component" value="Unassembled WGS sequence"/>
</dbReference>
<dbReference type="EMBL" id="JACJII010000001">
    <property type="protein sequence ID" value="MBA9003123.1"/>
    <property type="molecule type" value="Genomic_DNA"/>
</dbReference>
<comment type="caution">
    <text evidence="6">The sequence shown here is derived from an EMBL/GenBank/DDBJ whole genome shotgun (WGS) entry which is preliminary data.</text>
</comment>
<proteinExistence type="inferred from homology"/>
<keyword evidence="2" id="KW-0547">Nucleotide-binding</keyword>
<evidence type="ECO:0000256" key="1">
    <source>
        <dbReference type="ARBA" id="ARBA00010378"/>
    </source>
</evidence>
<feature type="compositionally biased region" description="Low complexity" evidence="4">
    <location>
        <begin position="572"/>
        <end position="589"/>
    </location>
</feature>
<dbReference type="InterPro" id="IPR050773">
    <property type="entry name" value="CbxX/CfxQ_RuBisCO_ESX"/>
</dbReference>
<dbReference type="Gene3D" id="3.40.50.300">
    <property type="entry name" value="P-loop containing nucleotide triphosphate hydrolases"/>
    <property type="match status" value="1"/>
</dbReference>
<organism evidence="6 7">
    <name type="scientific">Thermomonospora cellulosilytica</name>
    <dbReference type="NCBI Taxonomy" id="1411118"/>
    <lineage>
        <taxon>Bacteria</taxon>
        <taxon>Bacillati</taxon>
        <taxon>Actinomycetota</taxon>
        <taxon>Actinomycetes</taxon>
        <taxon>Streptosporangiales</taxon>
        <taxon>Thermomonosporaceae</taxon>
        <taxon>Thermomonospora</taxon>
    </lineage>
</organism>
<sequence length="1285" mass="136875">MLVLPDGTWWVFGAWARWYRMHPSDGQWYLCPPPQAPATRMSARPAQHAGRLPELPPHVLPAGPDFAYRAPAPLPFVGRAISPDVTARMRATIEQAAALPAPDYPHWWSLFTQETPGTVAVTWGVMLWCAAAPVFDSGLDAQLLELWTPYRVKPLPAVDGPRWLTPPPLEAVVALYSERLRAGRVDAAVSVLRTMWATASALRDDPRFQARADALMGVLGTTLANPQVDYGALSYGDQAIVQQWLTRCPPNLAPALRQESSPGDNVRHAFYELAEAVTPIAGDPADPGYIEPRLVAAAMMAADLAKVRQDVAGKVVPWLDPEIRYTVQAVHGQPGHPLRRLWPQDARLPEPLRGNLKGAASDGPEPLLGAAYAADLAWCRLAGIPARPRGFPVPTAILAEIIGRTRARAAGTAAPMTPPPGAAPPLQTPGQPGQPAPGAPAAAPGGFATPGVPGHQPEPGRPFVQVPVQPESAQPYGPPGTPAAGPGQPDADQGFGQPGVPGAGPGQPFGRPGVPGAAPEQPGVPGGPGAPGQIAPPEPLQSPGEDEEEQGDGFVVPYTQLGFSPGRPAQPQPQQWNQPQGPQGPQGYEQPPPPPPGGDNRPPPDPGHRQPPDRPDGPRMAAHGPQPGANEPGRGSAVPDAGSLDPLATRIDGGRELAAPSAAAGPPRTRILRQEDVGDDAAPAPAHGPPVPPAPAASAGAGSGTRIMSETMIGDFEFLSEAPPMPARPVDQIDPPEDRPDRRRVVERYGIAFVSGEEDVTALLDEVRDHPAWSSGAVQDVEATRVDGRPSAGTPPSILLVGGPHTGQRRLARLIALTLAEAGIGDAAIRTADAADVRGAPPEGLAAVLEPGGPTLLFERLDAALLESADPEAMVRVVRSVRGRPGRTTLIATCEPRHFKRLQQDHPRLLEIFRTYRLPDFGRLENRMTLLYLLAEERRVTLGPDALAVAEQDLERLRGPGDLTGARLVEAYLDQACQRHLDRAGAAQHRLVLAAQDFSGVAEAIEPALRPPGDIDGYLAQLDALMGLEEVKAAVEELVADAEIEAERARHGVPTARRDRHLLFLGPPGTGKSTVAGLVGGVYAALGLLDSGHVVACRPVHLAGRDALDTETRVAGMVDQAMGGVLLVQEAYRLDRSPQVVHELLRHLDERADRFLMICTSPAAEMAGFLAGNPAFKARFGRTLEFTGLDDRQLVRLFQGYAERDLYLLDEELRVELLARFARMRENPDFAYARTARQMFEQTVARQAARLAGADVNAATVARLTARDLPESPLEQILGDFHRER</sequence>
<evidence type="ECO:0000313" key="6">
    <source>
        <dbReference type="EMBL" id="MBA9003123.1"/>
    </source>
</evidence>
<feature type="compositionally biased region" description="Pro residues" evidence="4">
    <location>
        <begin position="686"/>
        <end position="695"/>
    </location>
</feature>
<dbReference type="SMART" id="SM00382">
    <property type="entry name" value="AAA"/>
    <property type="match status" value="1"/>
</dbReference>
<dbReference type="InterPro" id="IPR041627">
    <property type="entry name" value="AAA_lid_6"/>
</dbReference>
<comment type="similarity">
    <text evidence="1">Belongs to the CbxX/CfxQ family.</text>
</comment>
<dbReference type="InterPro" id="IPR000641">
    <property type="entry name" value="CbxX/CfxQ"/>
</dbReference>
<keyword evidence="3" id="KW-0067">ATP-binding</keyword>
<feature type="compositionally biased region" description="Pro residues" evidence="4">
    <location>
        <begin position="416"/>
        <end position="438"/>
    </location>
</feature>
<name>A0A7W3MWD1_9ACTN</name>
<dbReference type="Gene3D" id="1.10.8.60">
    <property type="match status" value="1"/>
</dbReference>
<accession>A0A7W3MWD1</accession>
<protein>
    <submittedName>
        <fullName evidence="6">Replication-associated recombination protein RarA</fullName>
    </submittedName>
</protein>
<feature type="compositionally biased region" description="Basic and acidic residues" evidence="4">
    <location>
        <begin position="606"/>
        <end position="617"/>
    </location>
</feature>
<dbReference type="InterPro" id="IPR003959">
    <property type="entry name" value="ATPase_AAA_core"/>
</dbReference>
<dbReference type="Pfam" id="PF00004">
    <property type="entry name" value="AAA"/>
    <property type="match status" value="1"/>
</dbReference>
<feature type="compositionally biased region" description="Low complexity" evidence="4">
    <location>
        <begin position="439"/>
        <end position="454"/>
    </location>
</feature>
<dbReference type="GO" id="GO:0016887">
    <property type="term" value="F:ATP hydrolysis activity"/>
    <property type="evidence" value="ECO:0007669"/>
    <property type="project" value="InterPro"/>
</dbReference>
<dbReference type="PRINTS" id="PR00819">
    <property type="entry name" value="CBXCFQXSUPER"/>
</dbReference>
<feature type="compositionally biased region" description="Low complexity" evidence="4">
    <location>
        <begin position="508"/>
        <end position="523"/>
    </location>
</feature>
<evidence type="ECO:0000256" key="3">
    <source>
        <dbReference type="ARBA" id="ARBA00022840"/>
    </source>
</evidence>
<dbReference type="CDD" id="cd00009">
    <property type="entry name" value="AAA"/>
    <property type="match status" value="1"/>
</dbReference>